<accession>A0A1I2TI99</accession>
<organism evidence="2 3">
    <name type="scientific">Methylobacterium gossipiicola</name>
    <dbReference type="NCBI Taxonomy" id="582675"/>
    <lineage>
        <taxon>Bacteria</taxon>
        <taxon>Pseudomonadati</taxon>
        <taxon>Pseudomonadota</taxon>
        <taxon>Alphaproteobacteria</taxon>
        <taxon>Hyphomicrobiales</taxon>
        <taxon>Methylobacteriaceae</taxon>
        <taxon>Methylobacterium</taxon>
    </lineage>
</organism>
<evidence type="ECO:0000256" key="1">
    <source>
        <dbReference type="SAM" id="MobiDB-lite"/>
    </source>
</evidence>
<protein>
    <submittedName>
        <fullName evidence="2">Uncharacterized protein</fullName>
    </submittedName>
</protein>
<evidence type="ECO:0000313" key="2">
    <source>
        <dbReference type="EMBL" id="SFG63839.1"/>
    </source>
</evidence>
<feature type="region of interest" description="Disordered" evidence="1">
    <location>
        <begin position="23"/>
        <end position="48"/>
    </location>
</feature>
<sequence length="201" mass="21896">MIASPYGTGGVHAQAQFAGGVAIVGSGTDPRPDPPESEQVNPSIDGDRQGLASAWTNNFCLRWTDGCSTCSRNEVWEDATCHPHDDSACRRRSVQCKVVDEAVLHLSCSRYYNGVNWCEPTFTDDDVSAGICTRRAMVPGSSGSSDSTDFSCTKDWSFEERWFCSPDTPEAARHLCEADRIKKAAAGRAARPQISFPGLRR</sequence>
<evidence type="ECO:0000313" key="3">
    <source>
        <dbReference type="Proteomes" id="UP000199229"/>
    </source>
</evidence>
<keyword evidence="3" id="KW-1185">Reference proteome</keyword>
<dbReference type="AlphaFoldDB" id="A0A1I2TI99"/>
<dbReference type="EMBL" id="FOPM01000007">
    <property type="protein sequence ID" value="SFG63839.1"/>
    <property type="molecule type" value="Genomic_DNA"/>
</dbReference>
<name>A0A1I2TI99_9HYPH</name>
<reference evidence="3" key="1">
    <citation type="submission" date="2016-10" db="EMBL/GenBank/DDBJ databases">
        <authorList>
            <person name="Varghese N."/>
            <person name="Submissions S."/>
        </authorList>
    </citation>
    <scope>NUCLEOTIDE SEQUENCE [LARGE SCALE GENOMIC DNA]</scope>
    <source>
        <strain evidence="3">Gh-105</strain>
    </source>
</reference>
<proteinExistence type="predicted"/>
<dbReference type="Proteomes" id="UP000199229">
    <property type="component" value="Unassembled WGS sequence"/>
</dbReference>
<gene>
    <name evidence="2" type="ORF">SAMN05192565_10766</name>
</gene>